<dbReference type="NCBIfam" id="TIGR01103">
    <property type="entry name" value="fliP"/>
    <property type="match status" value="1"/>
</dbReference>
<dbReference type="Pfam" id="PF00813">
    <property type="entry name" value="FliP"/>
    <property type="match status" value="1"/>
</dbReference>
<evidence type="ECO:0000313" key="13">
    <source>
        <dbReference type="EMBL" id="NGM18794.1"/>
    </source>
</evidence>
<dbReference type="GO" id="GO:0044781">
    <property type="term" value="P:bacterial-type flagellum organization"/>
    <property type="evidence" value="ECO:0007669"/>
    <property type="project" value="UniProtKB-UniRule"/>
</dbReference>
<evidence type="ECO:0000256" key="10">
    <source>
        <dbReference type="ARBA" id="ARBA00023143"/>
    </source>
</evidence>
<evidence type="ECO:0000256" key="11">
    <source>
        <dbReference type="ARBA" id="ARBA00023225"/>
    </source>
</evidence>
<keyword evidence="13" id="KW-0966">Cell projection</keyword>
<accession>A0A6M1LFL2</accession>
<feature type="transmembrane region" description="Helical" evidence="12">
    <location>
        <begin position="228"/>
        <end position="249"/>
    </location>
</feature>
<evidence type="ECO:0000256" key="5">
    <source>
        <dbReference type="ARBA" id="ARBA00022692"/>
    </source>
</evidence>
<dbReference type="PRINTS" id="PR00951">
    <property type="entry name" value="FLGBIOSNFLIP"/>
</dbReference>
<keyword evidence="11 12" id="KW-1006">Bacterial flagellum protein export</keyword>
<dbReference type="GO" id="GO:0005886">
    <property type="term" value="C:plasma membrane"/>
    <property type="evidence" value="ECO:0007669"/>
    <property type="project" value="UniProtKB-SubCell"/>
</dbReference>
<dbReference type="PANTHER" id="PTHR30587">
    <property type="entry name" value="FLAGELLAR BIOSYNTHETIC PROTEIN FLIP"/>
    <property type="match status" value="1"/>
</dbReference>
<keyword evidence="5 12" id="KW-0812">Transmembrane</keyword>
<keyword evidence="4 12" id="KW-1003">Cell membrane</keyword>
<keyword evidence="6 12" id="KW-1005">Bacterial flagellum biogenesis</keyword>
<evidence type="ECO:0000256" key="8">
    <source>
        <dbReference type="ARBA" id="ARBA00022989"/>
    </source>
</evidence>
<evidence type="ECO:0000256" key="12">
    <source>
        <dbReference type="RuleBase" id="RU362069"/>
    </source>
</evidence>
<keyword evidence="9 12" id="KW-0472">Membrane</keyword>
<evidence type="ECO:0000256" key="1">
    <source>
        <dbReference type="ARBA" id="ARBA00006257"/>
    </source>
</evidence>
<keyword evidence="13" id="KW-0969">Cilium</keyword>
<dbReference type="GO" id="GO:0009425">
    <property type="term" value="C:bacterial-type flagellum basal body"/>
    <property type="evidence" value="ECO:0007669"/>
    <property type="project" value="UniProtKB-SubCell"/>
</dbReference>
<name>A0A6M1LFL2_9PROT</name>
<dbReference type="InterPro" id="IPR005837">
    <property type="entry name" value="FliP"/>
</dbReference>
<keyword evidence="7 12" id="KW-0653">Protein transport</keyword>
<dbReference type="Proteomes" id="UP000475385">
    <property type="component" value="Unassembled WGS sequence"/>
</dbReference>
<comment type="caution">
    <text evidence="13">The sequence shown here is derived from an EMBL/GenBank/DDBJ whole genome shotgun (WGS) entry which is preliminary data.</text>
</comment>
<dbReference type="PRINTS" id="PR01302">
    <property type="entry name" value="TYPE3IMPPROT"/>
</dbReference>
<keyword evidence="14" id="KW-1185">Reference proteome</keyword>
<feature type="transmembrane region" description="Helical" evidence="12">
    <location>
        <begin position="92"/>
        <end position="111"/>
    </location>
</feature>
<feature type="transmembrane region" description="Helical" evidence="12">
    <location>
        <begin position="190"/>
        <end position="216"/>
    </location>
</feature>
<evidence type="ECO:0000256" key="3">
    <source>
        <dbReference type="ARBA" id="ARBA00022448"/>
    </source>
</evidence>
<keyword evidence="8 12" id="KW-1133">Transmembrane helix</keyword>
<evidence type="ECO:0000256" key="2">
    <source>
        <dbReference type="ARBA" id="ARBA00021714"/>
    </source>
</evidence>
<sequence length="250" mass="26541">MAAGWRATLPLILLVLLLWPAGGALAQSVNIDLGAPGTGQAGTTARLVQLTALVGLLSLAPSLLVMMTAFGRIVIVLALLRSAIGAPSIPPNPVLVGLALFLTLFVMEPVLQASWTQGIQPLSEGRIGEIAGLQAAAEPFRRFMASQVRQADLQLFMDLAHLPPATAGEAPWRVLTPAFMVSELRRAFEIGFLIFLPFLVIDLVAASLLMSLGMMMLPPTVVALPFKLAFFVLIDGWRLVAGSLVQGFVP</sequence>
<protein>
    <recommendedName>
        <fullName evidence="2 12">Flagellar biosynthetic protein FliP</fullName>
    </recommendedName>
</protein>
<dbReference type="NCBIfam" id="NF009438">
    <property type="entry name" value="PRK12797.1"/>
    <property type="match status" value="1"/>
</dbReference>
<dbReference type="InterPro" id="IPR005838">
    <property type="entry name" value="T3SS_IM_P"/>
</dbReference>
<evidence type="ECO:0000256" key="9">
    <source>
        <dbReference type="ARBA" id="ARBA00023136"/>
    </source>
</evidence>
<evidence type="ECO:0000313" key="14">
    <source>
        <dbReference type="Proteomes" id="UP000475385"/>
    </source>
</evidence>
<dbReference type="GO" id="GO:0009306">
    <property type="term" value="P:protein secretion"/>
    <property type="evidence" value="ECO:0007669"/>
    <property type="project" value="UniProtKB-UniRule"/>
</dbReference>
<keyword evidence="10" id="KW-0975">Bacterial flagellum</keyword>
<dbReference type="AlphaFoldDB" id="A0A6M1LFL2"/>
<comment type="subcellular location">
    <subcellularLocation>
        <location evidence="12">Cell membrane</location>
        <topology evidence="12">Multi-pass membrane protein</topology>
    </subcellularLocation>
    <subcellularLocation>
        <location evidence="12">Bacterial flagellum basal body</location>
    </subcellularLocation>
</comment>
<comment type="similarity">
    <text evidence="1 12">Belongs to the FliP/MopC/SpaP family.</text>
</comment>
<dbReference type="PROSITE" id="PS01060">
    <property type="entry name" value="FLIP_1"/>
    <property type="match status" value="1"/>
</dbReference>
<organism evidence="13 14">
    <name type="scientific">Falsiroseomonas algicola</name>
    <dbReference type="NCBI Taxonomy" id="2716930"/>
    <lineage>
        <taxon>Bacteria</taxon>
        <taxon>Pseudomonadati</taxon>
        <taxon>Pseudomonadota</taxon>
        <taxon>Alphaproteobacteria</taxon>
        <taxon>Acetobacterales</taxon>
        <taxon>Roseomonadaceae</taxon>
        <taxon>Falsiroseomonas</taxon>
    </lineage>
</organism>
<keyword evidence="13" id="KW-0282">Flagellum</keyword>
<comment type="function">
    <text evidence="12">Plays a role in the flagellum-specific transport system.</text>
</comment>
<proteinExistence type="inferred from homology"/>
<reference evidence="13 14" key="1">
    <citation type="submission" date="2020-03" db="EMBL/GenBank/DDBJ databases">
        <title>Roseomonas stagni sp. nov., isolated from pond water in Japan.</title>
        <authorList>
            <person name="Furuhata K."/>
            <person name="Miyamoto H."/>
            <person name="Goto K."/>
        </authorList>
    </citation>
    <scope>NUCLEOTIDE SEQUENCE [LARGE SCALE GENOMIC DNA]</scope>
    <source>
        <strain evidence="13 14">PeD5</strain>
    </source>
</reference>
<dbReference type="PANTHER" id="PTHR30587:SF0">
    <property type="entry name" value="FLAGELLAR BIOSYNTHETIC PROTEIN FLIP"/>
    <property type="match status" value="1"/>
</dbReference>
<feature type="transmembrane region" description="Helical" evidence="12">
    <location>
        <begin position="50"/>
        <end position="80"/>
    </location>
</feature>
<evidence type="ECO:0000256" key="6">
    <source>
        <dbReference type="ARBA" id="ARBA00022795"/>
    </source>
</evidence>
<dbReference type="EMBL" id="JAAIKB010000001">
    <property type="protein sequence ID" value="NGM18794.1"/>
    <property type="molecule type" value="Genomic_DNA"/>
</dbReference>
<keyword evidence="3 12" id="KW-0813">Transport</keyword>
<evidence type="ECO:0000256" key="7">
    <source>
        <dbReference type="ARBA" id="ARBA00022927"/>
    </source>
</evidence>
<gene>
    <name evidence="12 13" type="primary">fliP</name>
    <name evidence="13" type="ORF">G3576_02130</name>
</gene>
<evidence type="ECO:0000256" key="4">
    <source>
        <dbReference type="ARBA" id="ARBA00022475"/>
    </source>
</evidence>